<keyword evidence="4 13" id="KW-0813">Transport</keyword>
<comment type="similarity">
    <text evidence="2 13">Belongs to the OXA1/ALB3/YidC family. Type 1 subfamily.</text>
</comment>
<dbReference type="InterPro" id="IPR028055">
    <property type="entry name" value="YidC/Oxa/ALB_C"/>
</dbReference>
<evidence type="ECO:0000256" key="3">
    <source>
        <dbReference type="ARBA" id="ARBA00015325"/>
    </source>
</evidence>
<dbReference type="OrthoDB" id="9780552at2"/>
<feature type="transmembrane region" description="Helical" evidence="13">
    <location>
        <begin position="494"/>
        <end position="516"/>
    </location>
</feature>
<dbReference type="KEGG" id="phal:H9I45_04870"/>
<dbReference type="GO" id="GO:0051205">
    <property type="term" value="P:protein insertion into membrane"/>
    <property type="evidence" value="ECO:0007669"/>
    <property type="project" value="TreeGrafter"/>
</dbReference>
<keyword evidence="8 13" id="KW-1133">Transmembrane helix</keyword>
<evidence type="ECO:0000256" key="9">
    <source>
        <dbReference type="ARBA" id="ARBA00023136"/>
    </source>
</evidence>
<evidence type="ECO:0000256" key="6">
    <source>
        <dbReference type="ARBA" id="ARBA00022692"/>
    </source>
</evidence>
<dbReference type="NCBIfam" id="NF002356">
    <property type="entry name" value="PRK01318.2-3"/>
    <property type="match status" value="1"/>
</dbReference>
<dbReference type="NCBIfam" id="TIGR03592">
    <property type="entry name" value="yidC_oxa1_cterm"/>
    <property type="match status" value="1"/>
</dbReference>
<evidence type="ECO:0000313" key="17">
    <source>
        <dbReference type="EMBL" id="QOD61783.1"/>
    </source>
</evidence>
<dbReference type="Proteomes" id="UP000516764">
    <property type="component" value="Chromosome"/>
</dbReference>
<keyword evidence="18" id="KW-1185">Reference proteome</keyword>
<keyword evidence="5 13" id="KW-1003">Cell membrane</keyword>
<dbReference type="NCBIfam" id="TIGR03593">
    <property type="entry name" value="yidC_nterm"/>
    <property type="match status" value="1"/>
</dbReference>
<dbReference type="AlphaFoldDB" id="A0A7L8AIG9"/>
<feature type="region of interest" description="Disordered" evidence="14">
    <location>
        <begin position="597"/>
        <end position="631"/>
    </location>
</feature>
<dbReference type="EMBL" id="CP061813">
    <property type="protein sequence ID" value="QOD61783.1"/>
    <property type="molecule type" value="Genomic_DNA"/>
</dbReference>
<reference evidence="17 18" key="1">
    <citation type="journal article" date="2016" name="Int. J. Syst. Evol. Microbiol.">
        <title>Polaribacter haliotis sp. nov., isolated from the gut of abalone Haliotis discus hannai.</title>
        <authorList>
            <person name="Kim Y.O."/>
            <person name="Park I.S."/>
            <person name="Park S."/>
            <person name="Nam B.H."/>
            <person name="Park J.M."/>
            <person name="Kim D.G."/>
            <person name="Yoon J.H."/>
        </authorList>
    </citation>
    <scope>NUCLEOTIDE SEQUENCE [LARGE SCALE GENOMIC DNA]</scope>
    <source>
        <strain evidence="17 18">KCTC 52418</strain>
    </source>
</reference>
<evidence type="ECO:0000256" key="4">
    <source>
        <dbReference type="ARBA" id="ARBA00022448"/>
    </source>
</evidence>
<comment type="subcellular location">
    <subcellularLocation>
        <location evidence="1">Cell inner membrane</location>
        <topology evidence="1">Multi-pass membrane protein</topology>
    </subcellularLocation>
    <subcellularLocation>
        <location evidence="13">Cell membrane</location>
        <topology evidence="13">Multi-pass membrane protein</topology>
    </subcellularLocation>
</comment>
<dbReference type="Gene3D" id="2.70.98.90">
    <property type="match status" value="1"/>
</dbReference>
<name>A0A7L8AIG9_9FLAO</name>
<feature type="transmembrane region" description="Helical" evidence="13">
    <location>
        <begin position="566"/>
        <end position="585"/>
    </location>
</feature>
<dbReference type="PRINTS" id="PR00701">
    <property type="entry name" value="60KDINNERMP"/>
</dbReference>
<evidence type="ECO:0000256" key="11">
    <source>
        <dbReference type="ARBA" id="ARBA00033245"/>
    </source>
</evidence>
<keyword evidence="10 13" id="KW-0143">Chaperone</keyword>
<evidence type="ECO:0000256" key="2">
    <source>
        <dbReference type="ARBA" id="ARBA00010527"/>
    </source>
</evidence>
<dbReference type="InterPro" id="IPR019998">
    <property type="entry name" value="Membr_insert_YidC"/>
</dbReference>
<accession>A0A7L8AIG9</accession>
<dbReference type="InterPro" id="IPR038221">
    <property type="entry name" value="YidC_periplasmic_sf"/>
</dbReference>
<keyword evidence="9 13" id="KW-0472">Membrane</keyword>
<dbReference type="InterPro" id="IPR028053">
    <property type="entry name" value="Membr_insert_YidC_N"/>
</dbReference>
<dbReference type="CDD" id="cd20070">
    <property type="entry name" value="5TM_YidC_Alb3"/>
    <property type="match status" value="1"/>
</dbReference>
<comment type="function">
    <text evidence="13">Required for the insertion and/or proper folding and/or complex formation of integral membrane proteins into the membrane. Involved in integration of membrane proteins that insert both dependently and independently of the Sec translocase complex, as well as at least some lipoproteins. Aids folding of multispanning membrane proteins.</text>
</comment>
<dbReference type="Pfam" id="PF14849">
    <property type="entry name" value="YidC_periplas"/>
    <property type="match status" value="1"/>
</dbReference>
<dbReference type="PANTHER" id="PTHR12428">
    <property type="entry name" value="OXA1"/>
    <property type="match status" value="1"/>
</dbReference>
<evidence type="ECO:0000256" key="12">
    <source>
        <dbReference type="ARBA" id="ARBA00033342"/>
    </source>
</evidence>
<evidence type="ECO:0000256" key="13">
    <source>
        <dbReference type="HAMAP-Rule" id="MF_01810"/>
    </source>
</evidence>
<gene>
    <name evidence="13 17" type="primary">yidC</name>
    <name evidence="17" type="ORF">H9I45_04870</name>
</gene>
<evidence type="ECO:0000256" key="14">
    <source>
        <dbReference type="SAM" id="MobiDB-lite"/>
    </source>
</evidence>
<evidence type="ECO:0000256" key="1">
    <source>
        <dbReference type="ARBA" id="ARBA00004429"/>
    </source>
</evidence>
<evidence type="ECO:0000313" key="18">
    <source>
        <dbReference type="Proteomes" id="UP000516764"/>
    </source>
</evidence>
<dbReference type="NCBIfam" id="NF002359">
    <property type="entry name" value="PRK01318.2-6"/>
    <property type="match status" value="1"/>
</dbReference>
<dbReference type="PANTHER" id="PTHR12428:SF65">
    <property type="entry name" value="CYTOCHROME C OXIDASE ASSEMBLY PROTEIN COX18, MITOCHONDRIAL"/>
    <property type="match status" value="1"/>
</dbReference>
<dbReference type="InterPro" id="IPR047196">
    <property type="entry name" value="YidC_ALB_C"/>
</dbReference>
<dbReference type="CDD" id="cd19961">
    <property type="entry name" value="EcYidC-like_peri"/>
    <property type="match status" value="1"/>
</dbReference>
<organism evidence="17 18">
    <name type="scientific">Polaribacter haliotis</name>
    <dbReference type="NCBI Taxonomy" id="1888915"/>
    <lineage>
        <taxon>Bacteria</taxon>
        <taxon>Pseudomonadati</taxon>
        <taxon>Bacteroidota</taxon>
        <taxon>Flavobacteriia</taxon>
        <taxon>Flavobacteriales</taxon>
        <taxon>Flavobacteriaceae</taxon>
    </lineage>
</organism>
<dbReference type="GO" id="GO:0015031">
    <property type="term" value="P:protein transport"/>
    <property type="evidence" value="ECO:0007669"/>
    <property type="project" value="UniProtKB-KW"/>
</dbReference>
<feature type="transmembrane region" description="Helical" evidence="13">
    <location>
        <begin position="376"/>
        <end position="396"/>
    </location>
</feature>
<feature type="domain" description="Membrane insertase YidC/Oxa/ALB C-terminal" evidence="15">
    <location>
        <begin position="376"/>
        <end position="582"/>
    </location>
</feature>
<dbReference type="InterPro" id="IPR001708">
    <property type="entry name" value="YidC/ALB3/OXA1/COX18"/>
</dbReference>
<feature type="transmembrane region" description="Helical" evidence="13">
    <location>
        <begin position="439"/>
        <end position="461"/>
    </location>
</feature>
<evidence type="ECO:0000259" key="15">
    <source>
        <dbReference type="Pfam" id="PF02096"/>
    </source>
</evidence>
<evidence type="ECO:0000256" key="8">
    <source>
        <dbReference type="ARBA" id="ARBA00022989"/>
    </source>
</evidence>
<dbReference type="RefSeq" id="WP_088352942.1">
    <property type="nucleotide sequence ID" value="NZ_CP061813.1"/>
</dbReference>
<sequence>MEQKKFDFNSFIGMILLGGIILWWMNTNSPEPEITTDTNTTQIVDSTNAINNTTTSTTVNETAFENDSIKQLALKNKLGAFAQSAISATEGVTVLENEVVKLTIDNKGGQIKEALIKNFKTYDSLPLYMIKDNNASFNINFGTTDNRILNTKDLFFQPTVTKNGENQVVSLKLKVSETQFLEYRYEMKPKHYLVNFSIRSQGLGNVINSSNPINLDWTLDGYRHEKSLKTENTMYSYYYYKADDEVDYINAGKSEVINDLDWVAYKQHFFASSLLSDKPFNNATITSTDLVKNEEIDTVFTKRFELKTPLELSNGELNYNMKWFYGPNDYNLFKSKQFEGTDLADSSDLGWGIFGFLNRTIFYPVFNFLKGFLGNYGLIIILMTIVVRLIMSPLVYKSYLSSAKMKVIRPELTALNEKYPGKENAMKRQQETMAIQRKAGVSMMSGCIPALLQMPVFFALFKFFPTNIALRQENFLWANDLSSYDTIFKLPFKIPFYGDHVSLFPILASVAIFFYMKMNQSQQANMQAPPQEGMPDMSKMMKYMIYFSPIMMLFFFNNYASSLSLYYFVSNLLTIAIMLVIKNFVIDEDKIHAQIEENKKRPEKKKSKFRERIDSAMKQAQEQQAQQKKRK</sequence>
<evidence type="ECO:0000256" key="5">
    <source>
        <dbReference type="ARBA" id="ARBA00022475"/>
    </source>
</evidence>
<evidence type="ECO:0000256" key="10">
    <source>
        <dbReference type="ARBA" id="ARBA00023186"/>
    </source>
</evidence>
<protein>
    <recommendedName>
        <fullName evidence="3 13">Membrane protein insertase YidC</fullName>
    </recommendedName>
    <alternativeName>
        <fullName evidence="12 13">Foldase YidC</fullName>
    </alternativeName>
    <alternativeName>
        <fullName evidence="11 13">Membrane integrase YidC</fullName>
    </alternativeName>
    <alternativeName>
        <fullName evidence="13">Membrane protein YidC</fullName>
    </alternativeName>
</protein>
<feature type="compositionally biased region" description="Low complexity" evidence="14">
    <location>
        <begin position="616"/>
        <end position="631"/>
    </location>
</feature>
<evidence type="ECO:0000256" key="7">
    <source>
        <dbReference type="ARBA" id="ARBA00022927"/>
    </source>
</evidence>
<dbReference type="Pfam" id="PF02096">
    <property type="entry name" value="60KD_IMP"/>
    <property type="match status" value="1"/>
</dbReference>
<comment type="subunit">
    <text evidence="13">Interacts with the Sec translocase complex via SecD. Specifically interacts with transmembrane segments of nascent integral membrane proteins during membrane integration.</text>
</comment>
<dbReference type="HAMAP" id="MF_01810">
    <property type="entry name" value="YidC_type1"/>
    <property type="match status" value="1"/>
</dbReference>
<keyword evidence="7 13" id="KW-0653">Protein transport</keyword>
<feature type="domain" description="Membrane insertase YidC N-terminal" evidence="16">
    <location>
        <begin position="95"/>
        <end position="363"/>
    </location>
</feature>
<keyword evidence="6 13" id="KW-0812">Transmembrane</keyword>
<dbReference type="GO" id="GO:0005886">
    <property type="term" value="C:plasma membrane"/>
    <property type="evidence" value="ECO:0007669"/>
    <property type="project" value="UniProtKB-SubCell"/>
</dbReference>
<feature type="transmembrane region" description="Helical" evidence="13">
    <location>
        <begin position="7"/>
        <end position="25"/>
    </location>
</feature>
<evidence type="ECO:0000259" key="16">
    <source>
        <dbReference type="Pfam" id="PF14849"/>
    </source>
</evidence>
<feature type="transmembrane region" description="Helical" evidence="13">
    <location>
        <begin position="543"/>
        <end position="560"/>
    </location>
</feature>
<dbReference type="GO" id="GO:0032977">
    <property type="term" value="F:membrane insertase activity"/>
    <property type="evidence" value="ECO:0007669"/>
    <property type="project" value="InterPro"/>
</dbReference>
<proteinExistence type="inferred from homology"/>